<gene>
    <name evidence="3" type="primary">treF</name>
    <name evidence="3" type="ORF">GCM10007036_37380</name>
</gene>
<dbReference type="GO" id="GO:0005993">
    <property type="term" value="P:trehalose catabolic process"/>
    <property type="evidence" value="ECO:0007669"/>
    <property type="project" value="TreeGrafter"/>
</dbReference>
<dbReference type="InterPro" id="IPR012341">
    <property type="entry name" value="6hp_glycosidase-like_sf"/>
</dbReference>
<name>A0A917MIX0_9HYPH</name>
<dbReference type="Gene3D" id="1.50.10.10">
    <property type="match status" value="1"/>
</dbReference>
<evidence type="ECO:0000313" key="4">
    <source>
        <dbReference type="Proteomes" id="UP000603912"/>
    </source>
</evidence>
<evidence type="ECO:0000256" key="2">
    <source>
        <dbReference type="ARBA" id="ARBA00023295"/>
    </source>
</evidence>
<proteinExistence type="predicted"/>
<dbReference type="PANTHER" id="PTHR23403:SF1">
    <property type="entry name" value="TREHALASE"/>
    <property type="match status" value="1"/>
</dbReference>
<dbReference type="NCBIfam" id="NF009774">
    <property type="entry name" value="PRK13271.1"/>
    <property type="match status" value="1"/>
</dbReference>
<dbReference type="SUPFAM" id="SSF48208">
    <property type="entry name" value="Six-hairpin glycosidases"/>
    <property type="match status" value="1"/>
</dbReference>
<keyword evidence="1" id="KW-0378">Hydrolase</keyword>
<dbReference type="InterPro" id="IPR008928">
    <property type="entry name" value="6-hairpin_glycosidase_sf"/>
</dbReference>
<comment type="caution">
    <text evidence="3">The sequence shown here is derived from an EMBL/GenBank/DDBJ whole genome shotgun (WGS) entry which is preliminary data.</text>
</comment>
<dbReference type="GO" id="GO:0004555">
    <property type="term" value="F:alpha,alpha-trehalase activity"/>
    <property type="evidence" value="ECO:0007669"/>
    <property type="project" value="InterPro"/>
</dbReference>
<dbReference type="PROSITE" id="PS00928">
    <property type="entry name" value="TREHALASE_2"/>
    <property type="match status" value="1"/>
</dbReference>
<dbReference type="PROSITE" id="PS00927">
    <property type="entry name" value="TREHALASE_1"/>
    <property type="match status" value="1"/>
</dbReference>
<dbReference type="Pfam" id="PF01204">
    <property type="entry name" value="Trehalase"/>
    <property type="match status" value="1"/>
</dbReference>
<dbReference type="AlphaFoldDB" id="A0A917MIX0"/>
<dbReference type="PRINTS" id="PR00744">
    <property type="entry name" value="GLHYDRLASE37"/>
</dbReference>
<dbReference type="Proteomes" id="UP000603912">
    <property type="component" value="Unassembled WGS sequence"/>
</dbReference>
<evidence type="ECO:0000313" key="3">
    <source>
        <dbReference type="EMBL" id="GGH28284.1"/>
    </source>
</evidence>
<sequence>MAFEALSVRRSQASLRFPGEEALPPSRLFRALFEAVQSARLFPDSKTFADCTPRVDPAAILAAWEAERGDAGFDLAGFVAAHFMLPPASETGFMTVAGRDVPAHIDALWPLLERHAEAPAPGSSLLALAKPYVVPGGRFGEIYYWDSYFTMLGLVRSGREDLAAAMVENFAHLIETYGHVPNGNRSYYLTRSQPPFFALMVALIAGLRDHAETYRAYLPALEAEYAFWMAGAEDLAPGHAHRRAVRLADGAILNRYWDDRATPRDESWREDMETAEAAPGREPTQVWRDLRAAAESGWDFSSRWLKPGGGLETIRTTSIAPIDLNCLLLQLETTLGEAYGWAGETQAADAVKDAARRRRDAIHAHFWDPRQGAFGDLLWEEGRHTGVLSAATLFPLFLGFTTGGRARAVAAAVRRELLAPGGLVTTRVRSGEQWDEPNGWAPLQWIAVAGLTQYDEYALANEIARRWIAKVGHVYAATGKLMEKYDVVSEDLAAGGGEYPNQDGFGWTNGVTRELMARYPELGVVPLPAANLARTGG</sequence>
<dbReference type="InterPro" id="IPR001661">
    <property type="entry name" value="Glyco_hydro_37"/>
</dbReference>
<evidence type="ECO:0000256" key="1">
    <source>
        <dbReference type="ARBA" id="ARBA00022801"/>
    </source>
</evidence>
<keyword evidence="2" id="KW-0326">Glycosidase</keyword>
<dbReference type="InterPro" id="IPR018232">
    <property type="entry name" value="Glyco_hydro_37_CS"/>
</dbReference>
<reference evidence="3" key="1">
    <citation type="journal article" date="2014" name="Int. J. Syst. Evol. Microbiol.">
        <title>Complete genome sequence of Corynebacterium casei LMG S-19264T (=DSM 44701T), isolated from a smear-ripened cheese.</title>
        <authorList>
            <consortium name="US DOE Joint Genome Institute (JGI-PGF)"/>
            <person name="Walter F."/>
            <person name="Albersmeier A."/>
            <person name="Kalinowski J."/>
            <person name="Ruckert C."/>
        </authorList>
    </citation>
    <scope>NUCLEOTIDE SEQUENCE</scope>
    <source>
        <strain evidence="3">CGMCC 1.12214</strain>
    </source>
</reference>
<dbReference type="EMBL" id="BMES01000002">
    <property type="protein sequence ID" value="GGH28284.1"/>
    <property type="molecule type" value="Genomic_DNA"/>
</dbReference>
<protein>
    <submittedName>
        <fullName evidence="3">Cytoplasmic trehalase</fullName>
    </submittedName>
</protein>
<dbReference type="PANTHER" id="PTHR23403">
    <property type="entry name" value="TREHALASE"/>
    <property type="match status" value="1"/>
</dbReference>
<reference evidence="3" key="2">
    <citation type="submission" date="2020-09" db="EMBL/GenBank/DDBJ databases">
        <authorList>
            <person name="Sun Q."/>
            <person name="Zhou Y."/>
        </authorList>
    </citation>
    <scope>NUCLEOTIDE SEQUENCE</scope>
    <source>
        <strain evidence="3">CGMCC 1.12214</strain>
    </source>
</reference>
<dbReference type="NCBIfam" id="NF009773">
    <property type="entry name" value="PRK13270.1"/>
    <property type="match status" value="1"/>
</dbReference>
<keyword evidence="4" id="KW-1185">Reference proteome</keyword>
<organism evidence="3 4">
    <name type="scientific">Alsobacter metallidurans</name>
    <dbReference type="NCBI Taxonomy" id="340221"/>
    <lineage>
        <taxon>Bacteria</taxon>
        <taxon>Pseudomonadati</taxon>
        <taxon>Pseudomonadota</taxon>
        <taxon>Alphaproteobacteria</taxon>
        <taxon>Hyphomicrobiales</taxon>
        <taxon>Alsobacteraceae</taxon>
        <taxon>Alsobacter</taxon>
    </lineage>
</organism>
<dbReference type="RefSeq" id="WP_188519195.1">
    <property type="nucleotide sequence ID" value="NZ_BMES01000002.1"/>
</dbReference>
<accession>A0A917MIX0</accession>